<dbReference type="RefSeq" id="WP_394842047.1">
    <property type="nucleotide sequence ID" value="NZ_CP089982.1"/>
</dbReference>
<evidence type="ECO:0000313" key="12">
    <source>
        <dbReference type="EMBL" id="WXA91427.1"/>
    </source>
</evidence>
<keyword evidence="6 12" id="KW-0560">Oxidoreductase</keyword>
<keyword evidence="13" id="KW-1185">Reference proteome</keyword>
<evidence type="ECO:0000256" key="6">
    <source>
        <dbReference type="ARBA" id="ARBA00023002"/>
    </source>
</evidence>
<keyword evidence="8" id="KW-0443">Lipid metabolism</keyword>
<evidence type="ECO:0000256" key="1">
    <source>
        <dbReference type="ARBA" id="ARBA00004141"/>
    </source>
</evidence>
<keyword evidence="7" id="KW-0408">Iron</keyword>
<dbReference type="PRINTS" id="PR00075">
    <property type="entry name" value="FACDDSATRASE"/>
</dbReference>
<feature type="transmembrane region" description="Helical" evidence="10">
    <location>
        <begin position="201"/>
        <end position="219"/>
    </location>
</feature>
<organism evidence="12 13">
    <name type="scientific">Pendulispora brunnea</name>
    <dbReference type="NCBI Taxonomy" id="2905690"/>
    <lineage>
        <taxon>Bacteria</taxon>
        <taxon>Pseudomonadati</taxon>
        <taxon>Myxococcota</taxon>
        <taxon>Myxococcia</taxon>
        <taxon>Myxococcales</taxon>
        <taxon>Sorangiineae</taxon>
        <taxon>Pendulisporaceae</taxon>
        <taxon>Pendulispora</taxon>
    </lineage>
</organism>
<feature type="transmembrane region" description="Helical" evidence="10">
    <location>
        <begin position="71"/>
        <end position="92"/>
    </location>
</feature>
<feature type="transmembrane region" description="Helical" evidence="10">
    <location>
        <begin position="226"/>
        <end position="247"/>
    </location>
</feature>
<name>A0ABZ2JY51_9BACT</name>
<evidence type="ECO:0000313" key="13">
    <source>
        <dbReference type="Proteomes" id="UP001379533"/>
    </source>
</evidence>
<dbReference type="InterPro" id="IPR005804">
    <property type="entry name" value="FA_desaturase_dom"/>
</dbReference>
<dbReference type="Pfam" id="PF00487">
    <property type="entry name" value="FA_desaturase"/>
    <property type="match status" value="1"/>
</dbReference>
<proteinExistence type="inferred from homology"/>
<evidence type="ECO:0000256" key="8">
    <source>
        <dbReference type="ARBA" id="ARBA00023098"/>
    </source>
</evidence>
<keyword evidence="5 10" id="KW-1133">Transmembrane helix</keyword>
<dbReference type="PANTHER" id="PTHR11351:SF3">
    <property type="entry name" value="BLL4393 PROTEIN"/>
    <property type="match status" value="1"/>
</dbReference>
<evidence type="ECO:0000256" key="5">
    <source>
        <dbReference type="ARBA" id="ARBA00022989"/>
    </source>
</evidence>
<accession>A0ABZ2JY51</accession>
<feature type="domain" description="Fatty acid desaturase" evidence="11">
    <location>
        <begin position="78"/>
        <end position="311"/>
    </location>
</feature>
<evidence type="ECO:0000256" key="7">
    <source>
        <dbReference type="ARBA" id="ARBA00023004"/>
    </source>
</evidence>
<keyword evidence="9 10" id="KW-0472">Membrane</keyword>
<evidence type="ECO:0000256" key="2">
    <source>
        <dbReference type="ARBA" id="ARBA00008749"/>
    </source>
</evidence>
<keyword evidence="3 10" id="KW-0812">Transmembrane</keyword>
<sequence>MKSIREPDALELDIPGEDPGASAENRAATKFETRAPASRTVDLTFAVIVTFFPPIAFAGALYLHFQGWYRIGFIDIALMLMMWFLSVTGIEVGYHRLFSHCSYKAHPAVRRTLAALGSMGFQGPVIWWASIHRKHHRTSDKPGDPHSMYLFGTGPWALFRGFIHSHVGWIWTGSSIRFRGLERYVSDLYRDEDIFRVHMHYFRWLAAGFIVPAIIGGVVRGSWQGAFLGFLWGGFVRVFFMNHLTYWCTNTVTHSRLGRRAYHTSDRSSNSLLLAIPTLGQTFHNNHHAFPSSAIMGHEWWQIDVGTWILRALERLGWVWDVRVPDERMMAKKRIVERNEEHRT</sequence>
<comment type="subcellular location">
    <subcellularLocation>
        <location evidence="1">Membrane</location>
        <topology evidence="1">Multi-pass membrane protein</topology>
    </subcellularLocation>
</comment>
<evidence type="ECO:0000259" key="11">
    <source>
        <dbReference type="Pfam" id="PF00487"/>
    </source>
</evidence>
<gene>
    <name evidence="12" type="ORF">LZC95_33840</name>
</gene>
<dbReference type="InterPro" id="IPR015876">
    <property type="entry name" value="Acyl-CoA_DS"/>
</dbReference>
<reference evidence="12 13" key="1">
    <citation type="submission" date="2021-12" db="EMBL/GenBank/DDBJ databases">
        <title>Discovery of the Pendulisporaceae a myxobacterial family with distinct sporulation behavior and unique specialized metabolism.</title>
        <authorList>
            <person name="Garcia R."/>
            <person name="Popoff A."/>
            <person name="Bader C.D."/>
            <person name="Loehr J."/>
            <person name="Walesch S."/>
            <person name="Walt C."/>
            <person name="Boldt J."/>
            <person name="Bunk B."/>
            <person name="Haeckl F.J.F.P.J."/>
            <person name="Gunesch A.P."/>
            <person name="Birkelbach J."/>
            <person name="Nuebel U."/>
            <person name="Pietschmann T."/>
            <person name="Bach T."/>
            <person name="Mueller R."/>
        </authorList>
    </citation>
    <scope>NUCLEOTIDE SEQUENCE [LARGE SCALE GENOMIC DNA]</scope>
    <source>
        <strain evidence="12 13">MSr12523</strain>
    </source>
</reference>
<feature type="transmembrane region" description="Helical" evidence="10">
    <location>
        <begin position="43"/>
        <end position="65"/>
    </location>
</feature>
<evidence type="ECO:0000256" key="4">
    <source>
        <dbReference type="ARBA" id="ARBA00022832"/>
    </source>
</evidence>
<dbReference type="GO" id="GO:0016491">
    <property type="term" value="F:oxidoreductase activity"/>
    <property type="evidence" value="ECO:0007669"/>
    <property type="project" value="UniProtKB-KW"/>
</dbReference>
<dbReference type="Proteomes" id="UP001379533">
    <property type="component" value="Chromosome"/>
</dbReference>
<evidence type="ECO:0000256" key="9">
    <source>
        <dbReference type="ARBA" id="ARBA00023136"/>
    </source>
</evidence>
<dbReference type="CDD" id="cd03505">
    <property type="entry name" value="Delta9-FADS-like"/>
    <property type="match status" value="1"/>
</dbReference>
<dbReference type="EC" id="1.14.19.-" evidence="12"/>
<feature type="transmembrane region" description="Helical" evidence="10">
    <location>
        <begin position="113"/>
        <end position="131"/>
    </location>
</feature>
<evidence type="ECO:0000256" key="3">
    <source>
        <dbReference type="ARBA" id="ARBA00022692"/>
    </source>
</evidence>
<protein>
    <submittedName>
        <fullName evidence="12">Fatty acid desaturase</fullName>
        <ecNumber evidence="12">1.14.19.-</ecNumber>
    </submittedName>
</protein>
<keyword evidence="4" id="KW-0276">Fatty acid metabolism</keyword>
<dbReference type="EMBL" id="CP089982">
    <property type="protein sequence ID" value="WXA91427.1"/>
    <property type="molecule type" value="Genomic_DNA"/>
</dbReference>
<dbReference type="PANTHER" id="PTHR11351">
    <property type="entry name" value="ACYL-COA DESATURASE"/>
    <property type="match status" value="1"/>
</dbReference>
<comment type="similarity">
    <text evidence="2">Belongs to the fatty acid desaturase type 2 family.</text>
</comment>
<evidence type="ECO:0000256" key="10">
    <source>
        <dbReference type="SAM" id="Phobius"/>
    </source>
</evidence>